<name>A0A4Q8QD18_9FLAO</name>
<dbReference type="Gene3D" id="2.170.15.10">
    <property type="entry name" value="Proaerolysin, chain A, domain 3"/>
    <property type="match status" value="1"/>
</dbReference>
<gene>
    <name evidence="2" type="ORF">EW142_00095</name>
</gene>
<organism evidence="2 3">
    <name type="scientific">Flagellimonas allohymeniacidonis</name>
    <dbReference type="NCBI Taxonomy" id="2517819"/>
    <lineage>
        <taxon>Bacteria</taxon>
        <taxon>Pseudomonadati</taxon>
        <taxon>Bacteroidota</taxon>
        <taxon>Flavobacteriia</taxon>
        <taxon>Flavobacteriales</taxon>
        <taxon>Flavobacteriaceae</taxon>
        <taxon>Flagellimonas</taxon>
    </lineage>
</organism>
<evidence type="ECO:0000313" key="2">
    <source>
        <dbReference type="EMBL" id="TAI48251.1"/>
    </source>
</evidence>
<feature type="chain" id="PRO_5020737296" description="Toxin ETX/toxin MTX2" evidence="1">
    <location>
        <begin position="25"/>
        <end position="557"/>
    </location>
</feature>
<protein>
    <recommendedName>
        <fullName evidence="4">Toxin ETX/toxin MTX2</fullName>
    </recommendedName>
</protein>
<dbReference type="Proteomes" id="UP000291981">
    <property type="component" value="Unassembled WGS sequence"/>
</dbReference>
<dbReference type="RefSeq" id="WP_130607921.1">
    <property type="nucleotide sequence ID" value="NZ_SGIU01000001.1"/>
</dbReference>
<evidence type="ECO:0000256" key="1">
    <source>
        <dbReference type="SAM" id="SignalP"/>
    </source>
</evidence>
<dbReference type="AlphaFoldDB" id="A0A4Q8QD18"/>
<comment type="caution">
    <text evidence="2">The sequence shown here is derived from an EMBL/GenBank/DDBJ whole genome shotgun (WGS) entry which is preliminary data.</text>
</comment>
<accession>A0A4Q8QD18</accession>
<proteinExistence type="predicted"/>
<sequence length="557" mass="61448">MKTNFRIPSRLATSIMLIILVACSSENSGEQPPTENEKVEELAPTISTDEFETDEGQIGISISGREIARRGYNPVTAVISISSSSPFEETVPFDEFNNLANLSFENDQLDDALEQELREGVALEVSVRDETDAVLATQSFSKLSFKASPDEEEIDAEGLDDLFAEVNLRPDLKYYVQLVDKDNNVVGAPSSQRYPAGGINPPSDIRLRGTMNYSEEPDFFERYTTYHFERISGNEEYFSIAVHDGNDIHYLYMSSGQLNVQSRGNLAVNGGNTNVVDFQNYWFKIEKDGPGLFKIVPRGTENPLVVSGSNFVIANTSTPDEPHYFRILLFDIDWDIQVVDSQFMKPIMPPSATNSAYNSTLRNCSSGTLTQTIGETTTITTTQTSGYEETMSVSTTNTAGVEVSVEVAYEAEAKFFGSGTKKSIKGSITGSYEYSKTATETNTKSRSLSTEQSVQVSVSREVGVPPGTAISVADIYQQYQNIKVPFVQRFIISGNYQEDNNDLTGQEILTQFAFNSFTGVVTEVGDKFIQVTVRGTTSIDRLIETSTETRDIANACN</sequence>
<feature type="signal peptide" evidence="1">
    <location>
        <begin position="1"/>
        <end position="24"/>
    </location>
</feature>
<dbReference type="OrthoDB" id="1155031at2"/>
<evidence type="ECO:0000313" key="3">
    <source>
        <dbReference type="Proteomes" id="UP000291981"/>
    </source>
</evidence>
<evidence type="ECO:0008006" key="4">
    <source>
        <dbReference type="Google" id="ProtNLM"/>
    </source>
</evidence>
<dbReference type="EMBL" id="SGIU01000001">
    <property type="protein sequence ID" value="TAI48251.1"/>
    <property type="molecule type" value="Genomic_DNA"/>
</dbReference>
<dbReference type="PROSITE" id="PS51257">
    <property type="entry name" value="PROKAR_LIPOPROTEIN"/>
    <property type="match status" value="1"/>
</dbReference>
<reference evidence="2 3" key="1">
    <citation type="submission" date="2019-02" db="EMBL/GenBank/DDBJ databases">
        <title>Draft genome sequence of Muricauda sp. 176CP4-71.</title>
        <authorList>
            <person name="Park J.-S."/>
        </authorList>
    </citation>
    <scope>NUCLEOTIDE SEQUENCE [LARGE SCALE GENOMIC DNA]</scope>
    <source>
        <strain evidence="2 3">176CP4-71</strain>
    </source>
</reference>
<dbReference type="SUPFAM" id="SSF56973">
    <property type="entry name" value="Aerolisin/ETX pore-forming domain"/>
    <property type="match status" value="1"/>
</dbReference>
<keyword evidence="1" id="KW-0732">Signal</keyword>
<keyword evidence="3" id="KW-1185">Reference proteome</keyword>